<evidence type="ECO:0000313" key="2">
    <source>
        <dbReference type="Proteomes" id="UP000275719"/>
    </source>
</evidence>
<accession>A0A3P3W5D3</accession>
<dbReference type="EMBL" id="RQVQ01000017">
    <property type="protein sequence ID" value="RRJ90341.1"/>
    <property type="molecule type" value="Genomic_DNA"/>
</dbReference>
<reference evidence="1 2" key="1">
    <citation type="submission" date="2018-11" db="EMBL/GenBank/DDBJ databases">
        <title>Flavobacterium sp. nov., YIM 102701-2 draft genome.</title>
        <authorList>
            <person name="Li G."/>
            <person name="Jiang Y."/>
        </authorList>
    </citation>
    <scope>NUCLEOTIDE SEQUENCE [LARGE SCALE GENOMIC DNA]</scope>
    <source>
        <strain evidence="1 2">YIM 102701-2</strain>
    </source>
</reference>
<dbReference type="InterPro" id="IPR005901">
    <property type="entry name" value="GLPGLI"/>
</dbReference>
<keyword evidence="2" id="KW-1185">Reference proteome</keyword>
<sequence length="246" mass="29197">MKFLFTFLGIFILNVTHSQNILAEYDIFYNTDHPMRRGSVLYYDYNSQTSIFRENYKNLPWDIKENEHDADFIATVAKNLDNEFVLFDFKKRECFLIEDFVKSTYKVEEIFPVFDWQITSDEKQIGNLNCKKAIGNYRSRKFEVWFAAEIPIQVGPWKFNGLPGLVIEAYSLEMRYHYVLRNIKYNEDVNIELPQIDKLVSIRDYVTLQNEFHENSTKAATPRGATVTVIKADRANFLEPKYEWEE</sequence>
<proteinExistence type="predicted"/>
<evidence type="ECO:0000313" key="1">
    <source>
        <dbReference type="EMBL" id="RRJ90341.1"/>
    </source>
</evidence>
<organism evidence="1 2">
    <name type="scientific">Paenimyroides tangerinum</name>
    <dbReference type="NCBI Taxonomy" id="2488728"/>
    <lineage>
        <taxon>Bacteria</taxon>
        <taxon>Pseudomonadati</taxon>
        <taxon>Bacteroidota</taxon>
        <taxon>Flavobacteriia</taxon>
        <taxon>Flavobacteriales</taxon>
        <taxon>Flavobacteriaceae</taxon>
        <taxon>Paenimyroides</taxon>
    </lineage>
</organism>
<dbReference type="AlphaFoldDB" id="A0A3P3W5D3"/>
<gene>
    <name evidence="1" type="ORF">EG240_08805</name>
</gene>
<dbReference type="Pfam" id="PF09697">
    <property type="entry name" value="Porph_ging"/>
    <property type="match status" value="1"/>
</dbReference>
<comment type="caution">
    <text evidence="1">The sequence shown here is derived from an EMBL/GenBank/DDBJ whole genome shotgun (WGS) entry which is preliminary data.</text>
</comment>
<dbReference type="Proteomes" id="UP000275719">
    <property type="component" value="Unassembled WGS sequence"/>
</dbReference>
<dbReference type="RefSeq" id="WP_125019026.1">
    <property type="nucleotide sequence ID" value="NZ_RQVQ01000017.1"/>
</dbReference>
<dbReference type="OrthoDB" id="1440774at2"/>
<dbReference type="NCBIfam" id="TIGR01200">
    <property type="entry name" value="GLPGLI"/>
    <property type="match status" value="1"/>
</dbReference>
<name>A0A3P3W5D3_9FLAO</name>
<protein>
    <submittedName>
        <fullName evidence="1">GLPGLI family protein</fullName>
    </submittedName>
</protein>